<dbReference type="SUPFAM" id="SSF56300">
    <property type="entry name" value="Metallo-dependent phosphatases"/>
    <property type="match status" value="1"/>
</dbReference>
<proteinExistence type="predicted"/>
<feature type="domain" description="Calcineurin-like phosphoesterase" evidence="1">
    <location>
        <begin position="95"/>
        <end position="358"/>
    </location>
</feature>
<dbReference type="InterPro" id="IPR029052">
    <property type="entry name" value="Metallo-depent_PP-like"/>
</dbReference>
<gene>
    <name evidence="2" type="ORF">Terrestrivirus3_128</name>
</gene>
<organism evidence="2">
    <name type="scientific">Terrestrivirus sp</name>
    <dbReference type="NCBI Taxonomy" id="2487775"/>
    <lineage>
        <taxon>Viruses</taxon>
        <taxon>Varidnaviria</taxon>
        <taxon>Bamfordvirae</taxon>
        <taxon>Nucleocytoviricota</taxon>
        <taxon>Megaviricetes</taxon>
        <taxon>Imitervirales</taxon>
        <taxon>Mimiviridae</taxon>
        <taxon>Klosneuvirinae</taxon>
    </lineage>
</organism>
<dbReference type="Gene3D" id="3.60.21.10">
    <property type="match status" value="1"/>
</dbReference>
<evidence type="ECO:0000313" key="2">
    <source>
        <dbReference type="EMBL" id="AYV75859.1"/>
    </source>
</evidence>
<name>A0A3G4ZR08_9VIRU</name>
<dbReference type="EMBL" id="MK071981">
    <property type="protein sequence ID" value="AYV75859.1"/>
    <property type="molecule type" value="Genomic_DNA"/>
</dbReference>
<dbReference type="PANTHER" id="PTHR46546:SF4">
    <property type="entry name" value="SHEWANELLA-LIKE PROTEIN PHOSPHATASE 1"/>
    <property type="match status" value="1"/>
</dbReference>
<evidence type="ECO:0000259" key="1">
    <source>
        <dbReference type="Pfam" id="PF00149"/>
    </source>
</evidence>
<dbReference type="PANTHER" id="PTHR46546">
    <property type="entry name" value="SHEWANELLA-LIKE PROTEIN PHOSPHATASE 1"/>
    <property type="match status" value="1"/>
</dbReference>
<protein>
    <submittedName>
        <fullName evidence="2">Metallophosphatase/phosphoesterase</fullName>
    </submittedName>
</protein>
<dbReference type="GO" id="GO:0016787">
    <property type="term" value="F:hydrolase activity"/>
    <property type="evidence" value="ECO:0007669"/>
    <property type="project" value="InterPro"/>
</dbReference>
<accession>A0A3G4ZR08</accession>
<sequence>MSHLTTSEFSLSDLSSSSIFELSDSELSELSELSLSDFATTDLDTESDNKITTTGIKTSEKIETKSSSNEFITNEFTKLCKNYEYIPLIHDKVKRIIVLGDIHGDYNLAINLMKIGKVIKTDNDGNVDWIGGDTVVVQVGDQIDRCRPQGKTCNNDEATPDDEASDVKILNLFTDLHYKAKKSGGKVISLLGNHELLNVEGYMSYVSKMNFDDFTDYIDSENPSLAFRSGEDARRHAFKPGNEMAKFLACTRVTCLIIGSNLFVHAGLINSIMDHLKIKKNTDIIDIDILVKKWLLGLINKEYVKHIVNGNELSMFWTRILGNIPSNTSNENNKCLDYIGSVLETFKIGSIVIGHTPQSFLHNEGINSVCDNRVWRVDNGSSAAFNSFDKQYLETGVINKNREPQVLEILDDKYFNVLR</sequence>
<dbReference type="Pfam" id="PF00149">
    <property type="entry name" value="Metallophos"/>
    <property type="match status" value="1"/>
</dbReference>
<dbReference type="InterPro" id="IPR004843">
    <property type="entry name" value="Calcineurin-like_PHP"/>
</dbReference>
<reference evidence="2" key="1">
    <citation type="submission" date="2018-10" db="EMBL/GenBank/DDBJ databases">
        <title>Hidden diversity of soil giant viruses.</title>
        <authorList>
            <person name="Schulz F."/>
            <person name="Alteio L."/>
            <person name="Goudeau D."/>
            <person name="Ryan E.M."/>
            <person name="Malmstrom R.R."/>
            <person name="Blanchard J."/>
            <person name="Woyke T."/>
        </authorList>
    </citation>
    <scope>NUCLEOTIDE SEQUENCE</scope>
    <source>
        <strain evidence="2">TEV1</strain>
    </source>
</reference>